<feature type="coiled-coil region" evidence="1">
    <location>
        <begin position="364"/>
        <end position="412"/>
    </location>
</feature>
<feature type="coiled-coil region" evidence="1">
    <location>
        <begin position="267"/>
        <end position="294"/>
    </location>
</feature>
<protein>
    <submittedName>
        <fullName evidence="3">Uncharacterized protein</fullName>
    </submittedName>
</protein>
<reference evidence="3" key="3">
    <citation type="submission" date="2023-05" db="EMBL/GenBank/DDBJ databases">
        <authorList>
            <person name="Smith C.H."/>
        </authorList>
    </citation>
    <scope>NUCLEOTIDE SEQUENCE</scope>
    <source>
        <strain evidence="3">CHS0354</strain>
        <tissue evidence="3">Mantle</tissue>
    </source>
</reference>
<feature type="coiled-coil region" evidence="1">
    <location>
        <begin position="142"/>
        <end position="190"/>
    </location>
</feature>
<dbReference type="EMBL" id="JAEAOA010001575">
    <property type="protein sequence ID" value="KAK3602815.1"/>
    <property type="molecule type" value="Genomic_DNA"/>
</dbReference>
<feature type="compositionally biased region" description="Low complexity" evidence="2">
    <location>
        <begin position="481"/>
        <end position="492"/>
    </location>
</feature>
<proteinExistence type="predicted"/>
<dbReference type="Proteomes" id="UP001195483">
    <property type="component" value="Unassembled WGS sequence"/>
</dbReference>
<comment type="caution">
    <text evidence="3">The sequence shown here is derived from an EMBL/GenBank/DDBJ whole genome shotgun (WGS) entry which is preliminary data.</text>
</comment>
<sequence length="492" mass="58771">MHVQSPGAARKLQSCAVHKSSYHRSVRITGESQHLNHHIAMGTDPSYVQHGIAKEKVHEIHKLIEALVVFKRINIEEIKQALQLLKIMKEEQDLSEQTREISTLKKHVELMDEDAKSVKVHLREKDRLLLNLTQGTNWNVQHEQLSMRHNDLQQKYDKIQYELQAMAMYKRNLENEIETLRSKLRKTERESLQQKCDISRLNEYVKSADEESSFFKAQLQEKDMQLLTQKQGRYCNVEHEQVEVRHNVLQREFDNIKDWCQAMMMDKIKLNNEIEMLKSKLRKSKEEFLEKTNEMSRFKKHVELVVEESKSLISQLHDKEMQLLKQKQGKYWNVEQEQLEIMYNDSQRKFDKIKYESQAIMMEKSNLENENERLSIMLRKTEHELSEKAKEITRLGKRVESVKDESKSLKAQLQEKHMLLLKHNQGRNRNGEYEKLIMRHKNLQRSYDMVQYESQAMVMDKTKLETENEKLRKQLRKTEQKSSQQKSEISRL</sequence>
<keyword evidence="1" id="KW-0175">Coiled coil</keyword>
<evidence type="ECO:0000313" key="4">
    <source>
        <dbReference type="Proteomes" id="UP001195483"/>
    </source>
</evidence>
<reference evidence="3" key="2">
    <citation type="journal article" date="2021" name="Genome Biol. Evol.">
        <title>Developing a high-quality reference genome for a parasitic bivalve with doubly uniparental inheritance (Bivalvia: Unionida).</title>
        <authorList>
            <person name="Smith C.H."/>
        </authorList>
    </citation>
    <scope>NUCLEOTIDE SEQUENCE</scope>
    <source>
        <strain evidence="3">CHS0354</strain>
        <tissue evidence="3">Mantle</tissue>
    </source>
</reference>
<accession>A0AAE0T3W1</accession>
<gene>
    <name evidence="3" type="ORF">CHS0354_026366</name>
</gene>
<reference evidence="3" key="1">
    <citation type="journal article" date="2021" name="Genome Biol. Evol.">
        <title>A High-Quality Reference Genome for a Parasitic Bivalve with Doubly Uniparental Inheritance (Bivalvia: Unionida).</title>
        <authorList>
            <person name="Smith C.H."/>
        </authorList>
    </citation>
    <scope>NUCLEOTIDE SEQUENCE</scope>
    <source>
        <strain evidence="3">CHS0354</strain>
    </source>
</reference>
<name>A0AAE0T3W1_9BIVA</name>
<feature type="region of interest" description="Disordered" evidence="2">
    <location>
        <begin position="472"/>
        <end position="492"/>
    </location>
</feature>
<evidence type="ECO:0000313" key="3">
    <source>
        <dbReference type="EMBL" id="KAK3602815.1"/>
    </source>
</evidence>
<evidence type="ECO:0000256" key="2">
    <source>
        <dbReference type="SAM" id="MobiDB-lite"/>
    </source>
</evidence>
<dbReference type="AlphaFoldDB" id="A0AAE0T3W1"/>
<evidence type="ECO:0000256" key="1">
    <source>
        <dbReference type="SAM" id="Coils"/>
    </source>
</evidence>
<organism evidence="3 4">
    <name type="scientific">Potamilus streckersoni</name>
    <dbReference type="NCBI Taxonomy" id="2493646"/>
    <lineage>
        <taxon>Eukaryota</taxon>
        <taxon>Metazoa</taxon>
        <taxon>Spiralia</taxon>
        <taxon>Lophotrochozoa</taxon>
        <taxon>Mollusca</taxon>
        <taxon>Bivalvia</taxon>
        <taxon>Autobranchia</taxon>
        <taxon>Heteroconchia</taxon>
        <taxon>Palaeoheterodonta</taxon>
        <taxon>Unionida</taxon>
        <taxon>Unionoidea</taxon>
        <taxon>Unionidae</taxon>
        <taxon>Ambleminae</taxon>
        <taxon>Lampsilini</taxon>
        <taxon>Potamilus</taxon>
    </lineage>
</organism>
<keyword evidence="4" id="KW-1185">Reference proteome</keyword>